<feature type="chain" id="PRO_5014759530" description="DUF1302 domain-containing protein" evidence="1">
    <location>
        <begin position="27"/>
        <end position="477"/>
    </location>
</feature>
<name>A0A2L1GKG5_9BACT</name>
<organism evidence="2 3">
    <name type="scientific">Desulfobulbus oralis</name>
    <dbReference type="NCBI Taxonomy" id="1986146"/>
    <lineage>
        <taxon>Bacteria</taxon>
        <taxon>Pseudomonadati</taxon>
        <taxon>Thermodesulfobacteriota</taxon>
        <taxon>Desulfobulbia</taxon>
        <taxon>Desulfobulbales</taxon>
        <taxon>Desulfobulbaceae</taxon>
        <taxon>Desulfobulbus</taxon>
    </lineage>
</organism>
<protein>
    <recommendedName>
        <fullName evidence="4">DUF1302 domain-containing protein</fullName>
    </recommendedName>
</protein>
<sequence length="477" mass="51957">MNVCPKRFSCCWGLLLLLFWSPLAFAGDAPLAGDPFAEDSAPEGLAQGAEASADRQSSNRIWSSFVQKGWLESRNQLRLRDGRAISTRQRLWLEGGYNFRTASTPGGAGARPDITPSLFLSGRLDADMAAASFSDDVNDVSAALQEAYCTVDGQYADFFVGRKMVRWGTGDGINPLDLINPQDHRDPFSSGRSDNRLPVFLGQAAFSLPAVGPFEALSLQAVLVPLAQVTKVPGPGSPWETPSIRHIRQAAAEGRFALEEQDLPSSWFNDGKYMAHLSTTLHGWDLGLAAFSGPRNSPVLASMPDAAGRPVVRPQSPGMAAVGLNFAKGLEQSTLRGELGLKPAYPLQVRGRPDFERSDMLEGVIGLDRTFSLNRYLNLQYYTTHIQDAGKLGQSCWAHGMTYEISDQFLQDDLKLGVSGIVGFSGQGWTLQPYAEYKFGDDWLLAFSIMLFGGNGSGAYGQYGDSDFATLRIRRTF</sequence>
<accession>A0A2L1GKG5</accession>
<keyword evidence="3" id="KW-1185">Reference proteome</keyword>
<gene>
    <name evidence="2" type="ORF">CAY53_00320</name>
</gene>
<evidence type="ECO:0000313" key="3">
    <source>
        <dbReference type="Proteomes" id="UP000239867"/>
    </source>
</evidence>
<dbReference type="AlphaFoldDB" id="A0A2L1GKG5"/>
<dbReference type="EMBL" id="CP021255">
    <property type="protein sequence ID" value="AVD70117.1"/>
    <property type="molecule type" value="Genomic_DNA"/>
</dbReference>
<evidence type="ECO:0008006" key="4">
    <source>
        <dbReference type="Google" id="ProtNLM"/>
    </source>
</evidence>
<proteinExistence type="predicted"/>
<evidence type="ECO:0000313" key="2">
    <source>
        <dbReference type="EMBL" id="AVD70117.1"/>
    </source>
</evidence>
<feature type="signal peptide" evidence="1">
    <location>
        <begin position="1"/>
        <end position="26"/>
    </location>
</feature>
<evidence type="ECO:0000256" key="1">
    <source>
        <dbReference type="SAM" id="SignalP"/>
    </source>
</evidence>
<dbReference type="KEGG" id="deo:CAY53_00320"/>
<dbReference type="Proteomes" id="UP000239867">
    <property type="component" value="Chromosome"/>
</dbReference>
<reference evidence="2 3" key="1">
    <citation type="journal article" date="2018" name="MBio">
        <title>Insights into the evolution of host association through the isolation and characterization of a novel human periodontal pathobiont, Desulfobulbus oralis.</title>
        <authorList>
            <person name="Cross K.L."/>
            <person name="Chirania P."/>
            <person name="Xiong W."/>
            <person name="Beall C.J."/>
            <person name="Elkins J.G."/>
            <person name="Giannone R.J."/>
            <person name="Griffen A.L."/>
            <person name="Guss A.M."/>
            <person name="Hettich R.L."/>
            <person name="Joshi S.S."/>
            <person name="Mokrzan E.M."/>
            <person name="Martin R.K."/>
            <person name="Zhulin I.B."/>
            <person name="Leys E.J."/>
            <person name="Podar M."/>
        </authorList>
    </citation>
    <scope>NUCLEOTIDE SEQUENCE [LARGE SCALE GENOMIC DNA]</scope>
    <source>
        <strain evidence="2 3">ORNL</strain>
    </source>
</reference>
<keyword evidence="1" id="KW-0732">Signal</keyword>